<feature type="coiled-coil region" evidence="9">
    <location>
        <begin position="109"/>
        <end position="136"/>
    </location>
</feature>
<dbReference type="eggNOG" id="COG4753">
    <property type="taxonomic scope" value="Bacteria"/>
</dbReference>
<evidence type="ECO:0000256" key="3">
    <source>
        <dbReference type="ARBA" id="ARBA00022553"/>
    </source>
</evidence>
<dbReference type="Gene3D" id="3.40.50.2300">
    <property type="match status" value="1"/>
</dbReference>
<dbReference type="Pfam" id="PF00072">
    <property type="entry name" value="Response_reg"/>
    <property type="match status" value="1"/>
</dbReference>
<reference evidence="12 13" key="1">
    <citation type="journal article" date="2008" name="Appl. Environ. Microbiol.">
        <title>Hydrogenomics of the extremely thermophilic bacterium Caldicellulosiruptor saccharolyticus.</title>
        <authorList>
            <person name="van de Werken H.J."/>
            <person name="Verhaart M.R."/>
            <person name="VanFossen A.L."/>
            <person name="Willquist K."/>
            <person name="Lewis D.L."/>
            <person name="Nichols J.D."/>
            <person name="Goorissen H.P."/>
            <person name="Mongodin E.F."/>
            <person name="Nelson K.E."/>
            <person name="van Niel E.W."/>
            <person name="Stams A.J."/>
            <person name="Ward D.E."/>
            <person name="de Vos W.M."/>
            <person name="van der Oost J."/>
            <person name="Kelly R.M."/>
            <person name="Kengen S.W."/>
        </authorList>
    </citation>
    <scope>NUCLEOTIDE SEQUENCE [LARGE SCALE GENOMIC DNA]</scope>
    <source>
        <strain evidence="13">ATCC 43494 / DSM 8903 / Tp8T 6331</strain>
    </source>
</reference>
<dbReference type="InterPro" id="IPR020449">
    <property type="entry name" value="Tscrpt_reg_AraC-type_HTH"/>
</dbReference>
<gene>
    <name evidence="12" type="ordered locus">Csac_2550</name>
</gene>
<dbReference type="SUPFAM" id="SSF46689">
    <property type="entry name" value="Homeodomain-like"/>
    <property type="match status" value="2"/>
</dbReference>
<dbReference type="Gene3D" id="1.10.10.60">
    <property type="entry name" value="Homeodomain-like"/>
    <property type="match status" value="2"/>
</dbReference>
<dbReference type="GO" id="GO:0003700">
    <property type="term" value="F:DNA-binding transcription factor activity"/>
    <property type="evidence" value="ECO:0007669"/>
    <property type="project" value="InterPro"/>
</dbReference>
<dbReference type="InterPro" id="IPR001789">
    <property type="entry name" value="Sig_transdc_resp-reg_receiver"/>
</dbReference>
<proteinExistence type="predicted"/>
<dbReference type="PRINTS" id="PR00032">
    <property type="entry name" value="HTHARAC"/>
</dbReference>
<evidence type="ECO:0000256" key="8">
    <source>
        <dbReference type="PROSITE-ProRule" id="PRU00169"/>
    </source>
</evidence>
<evidence type="ECO:0000256" key="1">
    <source>
        <dbReference type="ARBA" id="ARBA00004496"/>
    </source>
</evidence>
<dbReference type="OrthoDB" id="9779969at2"/>
<organism evidence="12 13">
    <name type="scientific">Caldicellulosiruptor saccharolyticus (strain ATCC 43494 / DSM 8903 / Tp8T 6331)</name>
    <dbReference type="NCBI Taxonomy" id="351627"/>
    <lineage>
        <taxon>Bacteria</taxon>
        <taxon>Bacillati</taxon>
        <taxon>Bacillota</taxon>
        <taxon>Bacillota incertae sedis</taxon>
        <taxon>Caldicellulosiruptorales</taxon>
        <taxon>Caldicellulosiruptoraceae</taxon>
        <taxon>Caldicellulosiruptor</taxon>
    </lineage>
</organism>
<dbReference type="GO" id="GO:0005737">
    <property type="term" value="C:cytoplasm"/>
    <property type="evidence" value="ECO:0007669"/>
    <property type="project" value="UniProtKB-SubCell"/>
</dbReference>
<comment type="subcellular location">
    <subcellularLocation>
        <location evidence="1">Cytoplasm</location>
    </subcellularLocation>
</comment>
<feature type="modified residue" description="4-aspartylphosphate" evidence="8">
    <location>
        <position position="55"/>
    </location>
</feature>
<dbReference type="SMART" id="SM00448">
    <property type="entry name" value="REC"/>
    <property type="match status" value="1"/>
</dbReference>
<dbReference type="RefSeq" id="WP_011918039.1">
    <property type="nucleotide sequence ID" value="NC_009437.1"/>
</dbReference>
<keyword evidence="13" id="KW-1185">Reference proteome</keyword>
<dbReference type="InterPro" id="IPR018060">
    <property type="entry name" value="HTH_AraC"/>
</dbReference>
<evidence type="ECO:0000259" key="11">
    <source>
        <dbReference type="PROSITE" id="PS50110"/>
    </source>
</evidence>
<dbReference type="eggNOG" id="COG2207">
    <property type="taxonomic scope" value="Bacteria"/>
</dbReference>
<name>A4XMI8_CALS8</name>
<dbReference type="InterPro" id="IPR011006">
    <property type="entry name" value="CheY-like_superfamily"/>
</dbReference>
<dbReference type="AlphaFoldDB" id="A4XMI8"/>
<dbReference type="HOGENOM" id="CLU_000445_5_0_9"/>
<protein>
    <submittedName>
        <fullName evidence="12">Response regulator receiver protein</fullName>
    </submittedName>
</protein>
<dbReference type="PROSITE" id="PS01124">
    <property type="entry name" value="HTH_ARAC_FAMILY_2"/>
    <property type="match status" value="1"/>
</dbReference>
<feature type="domain" description="HTH araC/xylS-type" evidence="10">
    <location>
        <begin position="411"/>
        <end position="509"/>
    </location>
</feature>
<evidence type="ECO:0000259" key="10">
    <source>
        <dbReference type="PROSITE" id="PS01124"/>
    </source>
</evidence>
<dbReference type="SUPFAM" id="SSF52172">
    <property type="entry name" value="CheY-like"/>
    <property type="match status" value="1"/>
</dbReference>
<evidence type="ECO:0000256" key="4">
    <source>
        <dbReference type="ARBA" id="ARBA00023012"/>
    </source>
</evidence>
<dbReference type="Pfam" id="PF12833">
    <property type="entry name" value="HTH_18"/>
    <property type="match status" value="1"/>
</dbReference>
<accession>A4XMI8</accession>
<dbReference type="GO" id="GO:0000160">
    <property type="term" value="P:phosphorelay signal transduction system"/>
    <property type="evidence" value="ECO:0007669"/>
    <property type="project" value="UniProtKB-KW"/>
</dbReference>
<dbReference type="SMART" id="SM00342">
    <property type="entry name" value="HTH_ARAC"/>
    <property type="match status" value="1"/>
</dbReference>
<dbReference type="PANTHER" id="PTHR42713">
    <property type="entry name" value="HISTIDINE KINASE-RELATED"/>
    <property type="match status" value="1"/>
</dbReference>
<dbReference type="InterPro" id="IPR051552">
    <property type="entry name" value="HptR"/>
</dbReference>
<evidence type="ECO:0000313" key="13">
    <source>
        <dbReference type="Proteomes" id="UP000000256"/>
    </source>
</evidence>
<dbReference type="Proteomes" id="UP000000256">
    <property type="component" value="Chromosome"/>
</dbReference>
<dbReference type="InterPro" id="IPR018062">
    <property type="entry name" value="HTH_AraC-typ_CS"/>
</dbReference>
<keyword evidence="9" id="KW-0175">Coiled coil</keyword>
<dbReference type="CDD" id="cd17536">
    <property type="entry name" value="REC_YesN-like"/>
    <property type="match status" value="1"/>
</dbReference>
<sequence>MRKVLIVDDEKLIRKGIKTILEKSNLEFKDIKEASNGKEALDLLFSEQFDLLIIDIRLPLLDGISVIKKIQNMPQKPKIVVISGYDEFSYAKECLEYGARGYILKPIDKSELLDLLAKIQQELEREEDTYKLFKMQNILKSRMVEVELNNILLSNLTQTEIKKKLETLGIDSEIQVYTFYIFITKDREEDYSIVSEDLKNNLIKLFPDGAFNIALIDYEKNILVISDTLIEPLRIYDLCKGVFQKDVYIGIYNEKQPLENLKLLHGRSKKTALYAFVASKSIEYYSNVKDRENIACSKDESIHKLKELILAGKQKEALSCVENIFNHEFLKNCSIESIQDIATKLYREIIERFESQVPRKILDMSSYLLLKNILNFSNMKEYIEMLKNFVYEATSMIAALKGILTVKDEIEEAIKFINENYYKDINMAMVANHVSLNYYYFSTIFKERTGMSFLDYLNKVRIDKAKELLANTNLKIWEISEKVGYKNPKHFARIFKEITGLTPNEYRDAQKRLDIH</sequence>
<evidence type="ECO:0000256" key="7">
    <source>
        <dbReference type="ARBA" id="ARBA00023163"/>
    </source>
</evidence>
<dbReference type="PROSITE" id="PS00041">
    <property type="entry name" value="HTH_ARAC_FAMILY_1"/>
    <property type="match status" value="1"/>
</dbReference>
<keyword evidence="4" id="KW-0902">Two-component regulatory system</keyword>
<evidence type="ECO:0000256" key="2">
    <source>
        <dbReference type="ARBA" id="ARBA00022490"/>
    </source>
</evidence>
<dbReference type="EMBL" id="CP000679">
    <property type="protein sequence ID" value="ABP68123.1"/>
    <property type="molecule type" value="Genomic_DNA"/>
</dbReference>
<keyword evidence="7" id="KW-0804">Transcription</keyword>
<evidence type="ECO:0000313" key="12">
    <source>
        <dbReference type="EMBL" id="ABP68123.1"/>
    </source>
</evidence>
<dbReference type="PROSITE" id="PS50110">
    <property type="entry name" value="RESPONSE_REGULATORY"/>
    <property type="match status" value="1"/>
</dbReference>
<keyword evidence="2" id="KW-0963">Cytoplasm</keyword>
<keyword evidence="5" id="KW-0805">Transcription regulation</keyword>
<keyword evidence="6" id="KW-0238">DNA-binding</keyword>
<dbReference type="InterPro" id="IPR009057">
    <property type="entry name" value="Homeodomain-like_sf"/>
</dbReference>
<dbReference type="GO" id="GO:0043565">
    <property type="term" value="F:sequence-specific DNA binding"/>
    <property type="evidence" value="ECO:0007669"/>
    <property type="project" value="InterPro"/>
</dbReference>
<evidence type="ECO:0000256" key="6">
    <source>
        <dbReference type="ARBA" id="ARBA00023125"/>
    </source>
</evidence>
<dbReference type="PANTHER" id="PTHR42713:SF3">
    <property type="entry name" value="TRANSCRIPTIONAL REGULATORY PROTEIN HPTR"/>
    <property type="match status" value="1"/>
</dbReference>
<evidence type="ECO:0000256" key="5">
    <source>
        <dbReference type="ARBA" id="ARBA00023015"/>
    </source>
</evidence>
<dbReference type="KEGG" id="csc:Csac_2550"/>
<evidence type="ECO:0000256" key="9">
    <source>
        <dbReference type="SAM" id="Coils"/>
    </source>
</evidence>
<keyword evidence="3 8" id="KW-0597">Phosphoprotein</keyword>
<feature type="domain" description="Response regulatory" evidence="11">
    <location>
        <begin position="3"/>
        <end position="120"/>
    </location>
</feature>
<dbReference type="STRING" id="351627.Csac_2550"/>